<feature type="non-terminal residue" evidence="1">
    <location>
        <position position="87"/>
    </location>
</feature>
<proteinExistence type="predicted"/>
<evidence type="ECO:0000313" key="2">
    <source>
        <dbReference type="Proteomes" id="UP001524473"/>
    </source>
</evidence>
<comment type="caution">
    <text evidence="1">The sequence shown here is derived from an EMBL/GenBank/DDBJ whole genome shotgun (WGS) entry which is preliminary data.</text>
</comment>
<keyword evidence="2" id="KW-1185">Reference proteome</keyword>
<gene>
    <name evidence="1" type="ORF">NE695_18450</name>
</gene>
<dbReference type="EMBL" id="JANFZH010000129">
    <property type="protein sequence ID" value="MCQ4841882.1"/>
    <property type="molecule type" value="Genomic_DNA"/>
</dbReference>
<dbReference type="Proteomes" id="UP001524473">
    <property type="component" value="Unassembled WGS sequence"/>
</dbReference>
<reference evidence="1 2" key="1">
    <citation type="submission" date="2022-06" db="EMBL/GenBank/DDBJ databases">
        <title>Isolation of gut microbiota from human fecal samples.</title>
        <authorList>
            <person name="Pamer E.G."/>
            <person name="Barat B."/>
            <person name="Waligurski E."/>
            <person name="Medina S."/>
            <person name="Paddock L."/>
            <person name="Mostad J."/>
        </authorList>
    </citation>
    <scope>NUCLEOTIDE SEQUENCE [LARGE SCALE GENOMIC DNA]</scope>
    <source>
        <strain evidence="1 2">DFI.9.73</strain>
    </source>
</reference>
<evidence type="ECO:0000313" key="1">
    <source>
        <dbReference type="EMBL" id="MCQ4841882.1"/>
    </source>
</evidence>
<name>A0ABT1S4K6_9FIRM</name>
<accession>A0ABT1S4K6</accession>
<feature type="non-terminal residue" evidence="1">
    <location>
        <position position="1"/>
    </location>
</feature>
<sequence>EIFAKGYAADPDNTGMALNLAMSYCEMAMSSGDMSQYEKGMEIYEAVAAKTHPKYAEDAAKAKEDMALYTNNMVAKMQAANDFDGII</sequence>
<protein>
    <submittedName>
        <fullName evidence="1">Uncharacterized protein</fullName>
    </submittedName>
</protein>
<organism evidence="1 2">
    <name type="scientific">Neglectibacter timonensis</name>
    <dbReference type="NCBI Taxonomy" id="1776382"/>
    <lineage>
        <taxon>Bacteria</taxon>
        <taxon>Bacillati</taxon>
        <taxon>Bacillota</taxon>
        <taxon>Clostridia</taxon>
        <taxon>Eubacteriales</taxon>
        <taxon>Oscillospiraceae</taxon>
        <taxon>Neglectibacter</taxon>
    </lineage>
</organism>